<comment type="similarity">
    <text evidence="1 5">Belongs to the KptA/TPT1 family.</text>
</comment>
<comment type="caution">
    <text evidence="6">The sequence shown here is derived from an EMBL/GenBank/DDBJ whole genome shotgun (WGS) entry which is preliminary data.</text>
</comment>
<dbReference type="InterPro" id="IPR002745">
    <property type="entry name" value="Ptrans_KptA/Tpt1"/>
</dbReference>
<dbReference type="Pfam" id="PF01885">
    <property type="entry name" value="PTS_2-RNA"/>
    <property type="match status" value="1"/>
</dbReference>
<evidence type="ECO:0000256" key="3">
    <source>
        <dbReference type="ARBA" id="ARBA00023027"/>
    </source>
</evidence>
<dbReference type="PANTHER" id="PTHR12684:SF2">
    <property type="entry name" value="TRNA 2'-PHOSPHOTRANSFERASE 1"/>
    <property type="match status" value="1"/>
</dbReference>
<dbReference type="InterPro" id="IPR042080">
    <property type="entry name" value="RNA_2'-PTrans_N"/>
</dbReference>
<accession>A0A7J5AEB5</accession>
<reference evidence="6 7" key="1">
    <citation type="submission" date="2019-09" db="EMBL/GenBank/DDBJ databases">
        <authorList>
            <person name="Cao W.R."/>
        </authorList>
    </citation>
    <scope>NUCLEOTIDE SEQUENCE [LARGE SCALE GENOMIC DNA]</scope>
    <source>
        <strain evidence="7">a4</strain>
    </source>
</reference>
<dbReference type="InterPro" id="IPR042081">
    <property type="entry name" value="RNA_2'-PTrans_C"/>
</dbReference>
<proteinExistence type="inferred from homology"/>
<keyword evidence="3 5" id="KW-0520">NAD</keyword>
<dbReference type="GO" id="GO:0006388">
    <property type="term" value="P:tRNA splicing, via endonucleolytic cleavage and ligation"/>
    <property type="evidence" value="ECO:0007669"/>
    <property type="project" value="UniProtKB-UniRule"/>
</dbReference>
<dbReference type="OrthoDB" id="4537997at2"/>
<sequence>MNEKETKRISKFLSLLLRHKPEKIGLTLDKNGWALVDELLIKSKKSGTSFTKEDLDYVVMTNDKKRFSFNDDKTKIRASQGHSIKNVEVFTKTQTPPPFLYHGTVAKFISSIKEIGLQKMNRQHVHLSLDKETAIKVASRRGKPIILTINTDEMYQKGYKFYLSDNGVWLTDNVPSHFIQFKN</sequence>
<dbReference type="PANTHER" id="PTHR12684">
    <property type="entry name" value="PUTATIVE PHOSPHOTRANSFERASE"/>
    <property type="match status" value="1"/>
</dbReference>
<dbReference type="RefSeq" id="WP_150900498.1">
    <property type="nucleotide sequence ID" value="NZ_WAAU01000024.1"/>
</dbReference>
<evidence type="ECO:0000256" key="4">
    <source>
        <dbReference type="ARBA" id="ARBA00025212"/>
    </source>
</evidence>
<evidence type="ECO:0000313" key="7">
    <source>
        <dbReference type="Proteomes" id="UP000467305"/>
    </source>
</evidence>
<dbReference type="Gene3D" id="3.20.170.30">
    <property type="match status" value="1"/>
</dbReference>
<gene>
    <name evidence="5" type="primary">kptA</name>
    <name evidence="6" type="ORF">F7018_13025</name>
</gene>
<dbReference type="Proteomes" id="UP000467305">
    <property type="component" value="Unassembled WGS sequence"/>
</dbReference>
<name>A0A7J5AEB5_9FLAO</name>
<comment type="function">
    <text evidence="4 5">Removes the 2'-phosphate from RNA via an intermediate in which the phosphate is ADP-ribosylated by NAD followed by a presumed transesterification to release the RNA and generate ADP-ribose 1''-2''-cyclic phosphate (APPR&gt;P). May function as an ADP-ribosylase.</text>
</comment>
<dbReference type="GO" id="GO:0000215">
    <property type="term" value="F:tRNA 2'-phosphotransferase activity"/>
    <property type="evidence" value="ECO:0007669"/>
    <property type="project" value="TreeGrafter"/>
</dbReference>
<dbReference type="AlphaFoldDB" id="A0A7J5AEB5"/>
<dbReference type="InterPro" id="IPR022928">
    <property type="entry name" value="RNA_2'-PTrans_KptA"/>
</dbReference>
<dbReference type="EMBL" id="WAAU01000024">
    <property type="protein sequence ID" value="KAB1155389.1"/>
    <property type="molecule type" value="Genomic_DNA"/>
</dbReference>
<organism evidence="6 7">
    <name type="scientific">Tenacibaculum aiptasiae</name>
    <dbReference type="NCBI Taxonomy" id="426481"/>
    <lineage>
        <taxon>Bacteria</taxon>
        <taxon>Pseudomonadati</taxon>
        <taxon>Bacteroidota</taxon>
        <taxon>Flavobacteriia</taxon>
        <taxon>Flavobacteriales</taxon>
        <taxon>Flavobacteriaceae</taxon>
        <taxon>Tenacibaculum</taxon>
    </lineage>
</organism>
<evidence type="ECO:0000256" key="5">
    <source>
        <dbReference type="HAMAP-Rule" id="MF_00299"/>
    </source>
</evidence>
<protein>
    <recommendedName>
        <fullName evidence="5">Probable RNA 2'-phosphotransferase</fullName>
        <ecNumber evidence="5">2.7.1.-</ecNumber>
    </recommendedName>
</protein>
<dbReference type="HAMAP" id="MF_00299">
    <property type="entry name" value="KptA"/>
    <property type="match status" value="1"/>
</dbReference>
<evidence type="ECO:0000256" key="1">
    <source>
        <dbReference type="ARBA" id="ARBA00009836"/>
    </source>
</evidence>
<dbReference type="SUPFAM" id="SSF56399">
    <property type="entry name" value="ADP-ribosylation"/>
    <property type="match status" value="1"/>
</dbReference>
<dbReference type="NCBIfam" id="NF002014">
    <property type="entry name" value="PRK00819.1-4"/>
    <property type="match status" value="1"/>
</dbReference>
<dbReference type="GO" id="GO:0003950">
    <property type="term" value="F:NAD+ poly-ADP-ribosyltransferase activity"/>
    <property type="evidence" value="ECO:0007669"/>
    <property type="project" value="InterPro"/>
</dbReference>
<dbReference type="Gene3D" id="1.10.10.970">
    <property type="entry name" value="RNA 2'-phosphotransferase, Tpt1/KptA family, N-terminal domain"/>
    <property type="match status" value="1"/>
</dbReference>
<evidence type="ECO:0000313" key="6">
    <source>
        <dbReference type="EMBL" id="KAB1155389.1"/>
    </source>
</evidence>
<dbReference type="EC" id="2.7.1.-" evidence="5"/>
<keyword evidence="2 5" id="KW-0808">Transferase</keyword>
<evidence type="ECO:0000256" key="2">
    <source>
        <dbReference type="ARBA" id="ARBA00022679"/>
    </source>
</evidence>
<keyword evidence="7" id="KW-1185">Reference proteome</keyword>